<proteinExistence type="predicted"/>
<protein>
    <submittedName>
        <fullName evidence="1">Acetoacetate decarboxylase</fullName>
    </submittedName>
</protein>
<keyword evidence="2" id="KW-1185">Reference proteome</keyword>
<dbReference type="Pfam" id="PF06314">
    <property type="entry name" value="ADC"/>
    <property type="match status" value="1"/>
</dbReference>
<dbReference type="AlphaFoldDB" id="A0A401VU42"/>
<dbReference type="SUPFAM" id="SSF160104">
    <property type="entry name" value="Acetoacetate decarboxylase-like"/>
    <property type="match status" value="1"/>
</dbReference>
<gene>
    <name evidence="1" type="primary">adc_1</name>
    <name evidence="1" type="ORF">GKJPGBOP_00239</name>
</gene>
<dbReference type="NCBIfam" id="NF002614">
    <property type="entry name" value="PRK02265.1"/>
    <property type="match status" value="1"/>
</dbReference>
<dbReference type="Proteomes" id="UP000286746">
    <property type="component" value="Unassembled WGS sequence"/>
</dbReference>
<organism evidence="1 2">
    <name type="scientific">Streptomyces paromomycinus</name>
    <name type="common">Streptomyces rimosus subsp. paromomycinus</name>
    <dbReference type="NCBI Taxonomy" id="92743"/>
    <lineage>
        <taxon>Bacteria</taxon>
        <taxon>Bacillati</taxon>
        <taxon>Actinomycetota</taxon>
        <taxon>Actinomycetes</taxon>
        <taxon>Kitasatosporales</taxon>
        <taxon>Streptomycetaceae</taxon>
        <taxon>Streptomyces</taxon>
    </lineage>
</organism>
<accession>A0A401VU42</accession>
<reference evidence="1 2" key="1">
    <citation type="submission" date="2018-11" db="EMBL/GenBank/DDBJ databases">
        <title>Whole genome sequence of Streptomyces paromomycinus NBRC 15454(T).</title>
        <authorList>
            <person name="Komaki H."/>
            <person name="Tamura T."/>
        </authorList>
    </citation>
    <scope>NUCLEOTIDE SEQUENCE [LARGE SCALE GENOMIC DNA]</scope>
    <source>
        <strain evidence="1 2">NBRC 15454</strain>
    </source>
</reference>
<name>A0A401VU42_STREY</name>
<dbReference type="RefSeq" id="WP_125050965.1">
    <property type="nucleotide sequence ID" value="NZ_BHZD01000001.1"/>
</dbReference>
<dbReference type="InterPro" id="IPR010451">
    <property type="entry name" value="Acetoacetate_decarboxylase"/>
</dbReference>
<evidence type="ECO:0000313" key="1">
    <source>
        <dbReference type="EMBL" id="GCD40586.1"/>
    </source>
</evidence>
<dbReference type="EMBL" id="BHZD01000001">
    <property type="protein sequence ID" value="GCD40586.1"/>
    <property type="molecule type" value="Genomic_DNA"/>
</dbReference>
<dbReference type="Gene3D" id="2.40.400.10">
    <property type="entry name" value="Acetoacetate decarboxylase-like"/>
    <property type="match status" value="1"/>
</dbReference>
<dbReference type="InterPro" id="IPR023375">
    <property type="entry name" value="ADC_dom_sf"/>
</dbReference>
<evidence type="ECO:0000313" key="2">
    <source>
        <dbReference type="Proteomes" id="UP000286746"/>
    </source>
</evidence>
<dbReference type="GO" id="GO:0016829">
    <property type="term" value="F:lyase activity"/>
    <property type="evidence" value="ECO:0007669"/>
    <property type="project" value="InterPro"/>
</dbReference>
<sequence>MRADQVTAAVTTPLTVPLYPPRPTRFTDREYFNVVYRTDPDALRAVVPEPLEITEPLVRFEVMRMGEVDGYGPYTECGQVIPVRHGAERGEYLHAMYLDSFGATAAGRELSAYPKVAGEPALRHERGALVGTLDYGSERVATATMAYKWQPLDPEEARAQITVPTFAVKTVPGYDFRPRVCDLVRMQITDITVKEAWRGPARLQLFEHVMAPLADLPVREVLDAGHILTDLTLAPAEPVHDYLAA</sequence>
<comment type="caution">
    <text evidence="1">The sequence shown here is derived from an EMBL/GenBank/DDBJ whole genome shotgun (WGS) entry which is preliminary data.</text>
</comment>